<keyword evidence="7" id="KW-0406">Ion transport</keyword>
<feature type="transmembrane region" description="Helical" evidence="10">
    <location>
        <begin position="88"/>
        <end position="110"/>
    </location>
</feature>
<comment type="caution">
    <text evidence="14">The sequence shown here is derived from an EMBL/GenBank/DDBJ whole genome shotgun (WGS) entry which is preliminary data.</text>
</comment>
<evidence type="ECO:0000256" key="7">
    <source>
        <dbReference type="ARBA" id="ARBA00023065"/>
    </source>
</evidence>
<dbReference type="Pfam" id="PF23256">
    <property type="entry name" value="CHX17_2nd"/>
    <property type="match status" value="1"/>
</dbReference>
<dbReference type="InterPro" id="IPR057291">
    <property type="entry name" value="CHX17_2nd"/>
</dbReference>
<dbReference type="Pfam" id="PF00999">
    <property type="entry name" value="Na_H_Exchanger"/>
    <property type="match status" value="1"/>
</dbReference>
<dbReference type="PANTHER" id="PTHR32468:SF17">
    <property type="entry name" value="CATION_H(+) ANTIPORTER 4"/>
    <property type="match status" value="1"/>
</dbReference>
<keyword evidence="5" id="KW-0630">Potassium</keyword>
<feature type="transmembrane region" description="Helical" evidence="10">
    <location>
        <begin position="356"/>
        <end position="374"/>
    </location>
</feature>
<feature type="transmembrane region" description="Helical" evidence="10">
    <location>
        <begin position="259"/>
        <end position="278"/>
    </location>
</feature>
<feature type="domain" description="Cation/H+ exchanger transmembrane" evidence="11">
    <location>
        <begin position="47"/>
        <end position="432"/>
    </location>
</feature>
<comment type="subcellular location">
    <subcellularLocation>
        <location evidence="1">Membrane</location>
        <topology evidence="1">Multi-pass membrane protein</topology>
    </subcellularLocation>
</comment>
<dbReference type="Proteomes" id="UP000436088">
    <property type="component" value="Unassembled WGS sequence"/>
</dbReference>
<dbReference type="InterPro" id="IPR006153">
    <property type="entry name" value="Cation/H_exchanger_TM"/>
</dbReference>
<feature type="transmembrane region" description="Helical" evidence="10">
    <location>
        <begin position="381"/>
        <end position="400"/>
    </location>
</feature>
<evidence type="ECO:0000256" key="4">
    <source>
        <dbReference type="ARBA" id="ARBA00022692"/>
    </source>
</evidence>
<feature type="transmembrane region" description="Helical" evidence="10">
    <location>
        <begin position="226"/>
        <end position="247"/>
    </location>
</feature>
<dbReference type="InterPro" id="IPR038770">
    <property type="entry name" value="Na+/solute_symporter_sf"/>
</dbReference>
<feature type="transmembrane region" description="Helical" evidence="10">
    <location>
        <begin position="66"/>
        <end position="82"/>
    </location>
</feature>
<gene>
    <name evidence="14" type="ORF">F3Y22_tig00110560pilonHSYRG00033</name>
</gene>
<evidence type="ECO:0000256" key="2">
    <source>
        <dbReference type="ARBA" id="ARBA00022448"/>
    </source>
</evidence>
<evidence type="ECO:0000259" key="11">
    <source>
        <dbReference type="Pfam" id="PF00999"/>
    </source>
</evidence>
<evidence type="ECO:0000256" key="6">
    <source>
        <dbReference type="ARBA" id="ARBA00022989"/>
    </source>
</evidence>
<reference evidence="14" key="1">
    <citation type="submission" date="2019-09" db="EMBL/GenBank/DDBJ databases">
        <title>Draft genome information of white flower Hibiscus syriacus.</title>
        <authorList>
            <person name="Kim Y.-M."/>
        </authorList>
    </citation>
    <scope>NUCLEOTIDE SEQUENCE [LARGE SCALE GENOMIC DNA]</scope>
    <source>
        <strain evidence="14">YM2019G1</strain>
    </source>
</reference>
<dbReference type="GO" id="GO:1902600">
    <property type="term" value="P:proton transmembrane transport"/>
    <property type="evidence" value="ECO:0007669"/>
    <property type="project" value="InterPro"/>
</dbReference>
<dbReference type="GO" id="GO:0016020">
    <property type="term" value="C:membrane"/>
    <property type="evidence" value="ECO:0007669"/>
    <property type="project" value="UniProtKB-SubCell"/>
</dbReference>
<proteinExistence type="inferred from homology"/>
<keyword evidence="15" id="KW-1185">Reference proteome</keyword>
<evidence type="ECO:0000259" key="13">
    <source>
        <dbReference type="Pfam" id="PF23259"/>
    </source>
</evidence>
<keyword evidence="6 10" id="KW-1133">Transmembrane helix</keyword>
<evidence type="ECO:0000256" key="9">
    <source>
        <dbReference type="ARBA" id="ARBA00038341"/>
    </source>
</evidence>
<evidence type="ECO:0000256" key="8">
    <source>
        <dbReference type="ARBA" id="ARBA00023136"/>
    </source>
</evidence>
<dbReference type="GO" id="GO:0015297">
    <property type="term" value="F:antiporter activity"/>
    <property type="evidence" value="ECO:0007669"/>
    <property type="project" value="InterPro"/>
</dbReference>
<dbReference type="GO" id="GO:0012505">
    <property type="term" value="C:endomembrane system"/>
    <property type="evidence" value="ECO:0007669"/>
    <property type="project" value="TreeGrafter"/>
</dbReference>
<evidence type="ECO:0000256" key="10">
    <source>
        <dbReference type="SAM" id="Phobius"/>
    </source>
</evidence>
<dbReference type="GO" id="GO:0006885">
    <property type="term" value="P:regulation of pH"/>
    <property type="evidence" value="ECO:0007669"/>
    <property type="project" value="TreeGrafter"/>
</dbReference>
<feature type="domain" description="Cation/H(+) antiporter central" evidence="12">
    <location>
        <begin position="488"/>
        <end position="609"/>
    </location>
</feature>
<feature type="transmembrane region" description="Helical" evidence="10">
    <location>
        <begin position="196"/>
        <end position="214"/>
    </location>
</feature>
<protein>
    <submittedName>
        <fullName evidence="14">Cation/H+ exchanger 4</fullName>
    </submittedName>
</protein>
<sequence>MKTEKVEICLKYPPKINAPGLMTLLYKGKLRSIMDYSAPTLELQMILTYLLTQAIHFVLKRLRMPTFISQILAGIILGPTVFDDDETLITTSADSVLILGTVAGFGYYLYLFLTGVKMDFSMTYRSGKKALCIGILTVMVPFIVSLVMAGSYRDEIVLENTNEISVLAVAYSGTSFPVIHSLLSELKLLNSELGRLSLSSALVGNMLSLFLLNVCQGLNTARKKGVDWAILHYGRVVTFVVVLVFCFRPVMKWLARKTVGGGMINGVCLYAAILAFMVSHKFTTSLRIFPNFGPFLIGLAIPDGPPLGSALVEKLEPVVSGFLVPLFASTCGMRIDFSYLHTHTHGSFVKRQSRSAVVALLSKFGVSFLLSLLNKMPTRDALAFAFITISKGLVDMAILTNMHDSNLITKPIFVSMSLIVIVVASIVPIIVKALYDPWRKYATYHKRSIMHCKHNEELRMVSCIHVPANVNSIIDILSTSTTESPIALHVLHLIKLSGRATPLFISHDMNQHTLSNNSYSENVVLSFQRFERDNWRAVTVKAFTAVSPANMMHEDICNLALEHHKSFIVLPFHRRWHFDGSIESEDQTIRSLNYGMLEKAPCSVGILVEGRRHLNRSNSQSHSFDSAPLYNVAVIFLGGKDDQEALALGIRMSENENVQLTVIHLTAGNRIHLADDIETMQDKIMLRNVKECCSYIINIEKQVNDGPETLDFLRSIVDNYQLFIVGRRYNCEDPQTTGLHEWTEFEEIGIIGDLLSSADFGGNNSVLVLQKQPWVDDD</sequence>
<comment type="similarity">
    <text evidence="9">Belongs to the monovalent cation:proton antiporter 2 (CPA2) transporter (TC 2.A.37) family. CHX (TC 2.A.37.4) subfamily.</text>
</comment>
<dbReference type="AlphaFoldDB" id="A0A6A3AB19"/>
<evidence type="ECO:0000256" key="3">
    <source>
        <dbReference type="ARBA" id="ARBA00022538"/>
    </source>
</evidence>
<dbReference type="InterPro" id="IPR057290">
    <property type="entry name" value="CHX17_C"/>
</dbReference>
<evidence type="ECO:0000256" key="5">
    <source>
        <dbReference type="ARBA" id="ARBA00022958"/>
    </source>
</evidence>
<name>A0A6A3AB19_HIBSY</name>
<feature type="domain" description="Cation/H(+) antiporter C-terminal" evidence="13">
    <location>
        <begin position="631"/>
        <end position="771"/>
    </location>
</feature>
<evidence type="ECO:0000313" key="14">
    <source>
        <dbReference type="EMBL" id="KAE8700149.1"/>
    </source>
</evidence>
<dbReference type="Pfam" id="PF23259">
    <property type="entry name" value="CHX17_C"/>
    <property type="match status" value="1"/>
</dbReference>
<keyword evidence="8 10" id="KW-0472">Membrane</keyword>
<keyword evidence="2" id="KW-0813">Transport</keyword>
<evidence type="ECO:0000313" key="15">
    <source>
        <dbReference type="Proteomes" id="UP000436088"/>
    </source>
</evidence>
<dbReference type="GO" id="GO:0006813">
    <property type="term" value="P:potassium ion transport"/>
    <property type="evidence" value="ECO:0007669"/>
    <property type="project" value="UniProtKB-KW"/>
</dbReference>
<accession>A0A6A3AB19</accession>
<organism evidence="14 15">
    <name type="scientific">Hibiscus syriacus</name>
    <name type="common">Rose of Sharon</name>
    <dbReference type="NCBI Taxonomy" id="106335"/>
    <lineage>
        <taxon>Eukaryota</taxon>
        <taxon>Viridiplantae</taxon>
        <taxon>Streptophyta</taxon>
        <taxon>Embryophyta</taxon>
        <taxon>Tracheophyta</taxon>
        <taxon>Spermatophyta</taxon>
        <taxon>Magnoliopsida</taxon>
        <taxon>eudicotyledons</taxon>
        <taxon>Gunneridae</taxon>
        <taxon>Pentapetalae</taxon>
        <taxon>rosids</taxon>
        <taxon>malvids</taxon>
        <taxon>Malvales</taxon>
        <taxon>Malvaceae</taxon>
        <taxon>Malvoideae</taxon>
        <taxon>Hibiscus</taxon>
    </lineage>
</organism>
<dbReference type="PANTHER" id="PTHR32468">
    <property type="entry name" value="CATION/H + ANTIPORTER"/>
    <property type="match status" value="1"/>
</dbReference>
<evidence type="ECO:0000256" key="1">
    <source>
        <dbReference type="ARBA" id="ARBA00004141"/>
    </source>
</evidence>
<evidence type="ECO:0000259" key="12">
    <source>
        <dbReference type="Pfam" id="PF23256"/>
    </source>
</evidence>
<feature type="transmembrane region" description="Helical" evidence="10">
    <location>
        <begin position="130"/>
        <end position="152"/>
    </location>
</feature>
<feature type="transmembrane region" description="Helical" evidence="10">
    <location>
        <begin position="164"/>
        <end position="184"/>
    </location>
</feature>
<keyword evidence="4 10" id="KW-0812">Transmembrane</keyword>
<dbReference type="Gene3D" id="1.20.1530.20">
    <property type="match status" value="1"/>
</dbReference>
<keyword evidence="3" id="KW-0633">Potassium transport</keyword>
<feature type="transmembrane region" description="Helical" evidence="10">
    <location>
        <begin position="412"/>
        <end position="435"/>
    </location>
</feature>
<dbReference type="InterPro" id="IPR050794">
    <property type="entry name" value="CPA2_transporter"/>
</dbReference>
<dbReference type="EMBL" id="VEPZ02001030">
    <property type="protein sequence ID" value="KAE8700149.1"/>
    <property type="molecule type" value="Genomic_DNA"/>
</dbReference>